<evidence type="ECO:0000313" key="2">
    <source>
        <dbReference type="Proteomes" id="UP000192277"/>
    </source>
</evidence>
<keyword evidence="2" id="KW-1185">Reference proteome</keyword>
<dbReference type="Proteomes" id="UP000192277">
    <property type="component" value="Unassembled WGS sequence"/>
</dbReference>
<comment type="caution">
    <text evidence="1">The sequence shown here is derived from an EMBL/GenBank/DDBJ whole genome shotgun (WGS) entry which is preliminary data.</text>
</comment>
<dbReference type="Pfam" id="PF14135">
    <property type="entry name" value="DUF4302"/>
    <property type="match status" value="1"/>
</dbReference>
<dbReference type="EMBL" id="LWBO01000044">
    <property type="protein sequence ID" value="OQP42423.1"/>
    <property type="molecule type" value="Genomic_DNA"/>
</dbReference>
<accession>A0ABX3NPP2</accession>
<sequence>MNKNILYYLLAIILVASCKRSDDNVFDKSPDERINETLKAYQTAMTSSQYGWNGNLYTAQGTLFRFYFSFTDSNRVQMYSDFDSTTSSVLKESSFRLKALQQPSLIFDTYSYIHILSDPDASKNGGTYGVGLSSDFEFAIDSVTADSISLTGRVNGSKLTFKKATQADKTVWSSKQVYNGVQNFKSYWKFLSYWKRLNYRGTDYELQFDTTKKQVTVSWGSGASATSAIRKYYFWANGVYFVDPIVNGSNTIPGFSITSFTDGTLTSQVMNVTVNGTAATIKGVGPNIAPLNPDVKNAITRWRSQAQAGGNYWVSFDGFHQNGVNDAFNIKSLKNDSAEFYFLLYAPNTQGSDAFFTIYLDTLHTPLSLVAISGSWTKQSITKTTGLTRVTQDSVNSKLPWPATGPAQQTRTQMYSGTGNYYFVQSSDLTYDQVSVDDPSTWITWYWVF</sequence>
<proteinExistence type="predicted"/>
<name>A0ABX3NPP2_9BACT</name>
<organism evidence="1 2">
    <name type="scientific">Niastella koreensis</name>
    <dbReference type="NCBI Taxonomy" id="354356"/>
    <lineage>
        <taxon>Bacteria</taxon>
        <taxon>Pseudomonadati</taxon>
        <taxon>Bacteroidota</taxon>
        <taxon>Chitinophagia</taxon>
        <taxon>Chitinophagales</taxon>
        <taxon>Chitinophagaceae</taxon>
        <taxon>Niastella</taxon>
    </lineage>
</organism>
<dbReference type="InterPro" id="IPR025396">
    <property type="entry name" value="DUF4302"/>
</dbReference>
<evidence type="ECO:0008006" key="3">
    <source>
        <dbReference type="Google" id="ProtNLM"/>
    </source>
</evidence>
<protein>
    <recommendedName>
        <fullName evidence="3">DUF4302 domain-containing protein</fullName>
    </recommendedName>
</protein>
<evidence type="ECO:0000313" key="1">
    <source>
        <dbReference type="EMBL" id="OQP42423.1"/>
    </source>
</evidence>
<gene>
    <name evidence="1" type="ORF">A4D02_12680</name>
</gene>
<reference evidence="1 2" key="1">
    <citation type="submission" date="2016-04" db="EMBL/GenBank/DDBJ databases">
        <authorList>
            <person name="Chen L."/>
            <person name="Zhuang W."/>
            <person name="Wang G."/>
        </authorList>
    </citation>
    <scope>NUCLEOTIDE SEQUENCE [LARGE SCALE GENOMIC DNA]</scope>
    <source>
        <strain evidence="2">GR20</strain>
    </source>
</reference>
<dbReference type="PROSITE" id="PS51257">
    <property type="entry name" value="PROKAR_LIPOPROTEIN"/>
    <property type="match status" value="1"/>
</dbReference>
<dbReference type="RefSeq" id="WP_014220718.1">
    <property type="nucleotide sequence ID" value="NZ_LWBO01000044.1"/>
</dbReference>